<feature type="domain" description="C2H2-type" evidence="1">
    <location>
        <begin position="73"/>
        <end position="95"/>
    </location>
</feature>
<protein>
    <recommendedName>
        <fullName evidence="1">C2H2-type domain-containing protein</fullName>
    </recommendedName>
</protein>
<proteinExistence type="predicted"/>
<dbReference type="GO" id="GO:0016779">
    <property type="term" value="F:nucleotidyltransferase activity"/>
    <property type="evidence" value="ECO:0007669"/>
    <property type="project" value="InterPro"/>
</dbReference>
<accession>A0A3B4F674</accession>
<dbReference type="PROSITE" id="PS00028">
    <property type="entry name" value="ZINC_FINGER_C2H2_1"/>
    <property type="match status" value="1"/>
</dbReference>
<evidence type="ECO:0000313" key="2">
    <source>
        <dbReference type="Ensembl" id="ENSPNYP00000005433.1"/>
    </source>
</evidence>
<name>A0A3B4F674_9CICH</name>
<reference evidence="2" key="1">
    <citation type="submission" date="2023-09" db="UniProtKB">
        <authorList>
            <consortium name="Ensembl"/>
        </authorList>
    </citation>
    <scope>IDENTIFICATION</scope>
</reference>
<sequence>LPPAFLIFKGKRRRNRNKKKAFAEENRGFVIEESTLSNKELRNLRQAERRLNRDEIYSLKKRSHSNPAALYNCALCDVLLESVSEAYKHIRDKRHKRRAKERQEQLMLTEILPPSPEQISAISAVLDAVVQEHGLNDLDVEKRRCVVSTMQDLLLSVLPGKTHKEESSQYTTTVLFQYY</sequence>
<dbReference type="Ensembl" id="ENSPNYT00000005574.1">
    <property type="protein sequence ID" value="ENSPNYP00000005433.1"/>
    <property type="gene ID" value="ENSPNYG00000004223.1"/>
</dbReference>
<organism evidence="2">
    <name type="scientific">Pundamilia nyererei</name>
    <dbReference type="NCBI Taxonomy" id="303518"/>
    <lineage>
        <taxon>Eukaryota</taxon>
        <taxon>Metazoa</taxon>
        <taxon>Chordata</taxon>
        <taxon>Craniata</taxon>
        <taxon>Vertebrata</taxon>
        <taxon>Euteleostomi</taxon>
        <taxon>Actinopterygii</taxon>
        <taxon>Neopterygii</taxon>
        <taxon>Teleostei</taxon>
        <taxon>Neoteleostei</taxon>
        <taxon>Acanthomorphata</taxon>
        <taxon>Ovalentaria</taxon>
        <taxon>Cichlomorphae</taxon>
        <taxon>Cichliformes</taxon>
        <taxon>Cichlidae</taxon>
        <taxon>African cichlids</taxon>
        <taxon>Pseudocrenilabrinae</taxon>
        <taxon>Haplochromini</taxon>
        <taxon>Pundamilia</taxon>
    </lineage>
</organism>
<dbReference type="STRING" id="303518.ENSPNYP00000005433"/>
<evidence type="ECO:0000259" key="1">
    <source>
        <dbReference type="PROSITE" id="PS00028"/>
    </source>
</evidence>
<dbReference type="InterPro" id="IPR045100">
    <property type="entry name" value="TUT4/7_NTP_transf"/>
</dbReference>
<dbReference type="Pfam" id="PF19088">
    <property type="entry name" value="TUTase"/>
    <property type="match status" value="1"/>
</dbReference>
<dbReference type="Gene3D" id="3.30.160.60">
    <property type="entry name" value="Classic Zinc Finger"/>
    <property type="match status" value="1"/>
</dbReference>
<dbReference type="AlphaFoldDB" id="A0A3B4F674"/>
<dbReference type="GeneTree" id="ENSGT00940000156859"/>
<dbReference type="SUPFAM" id="SSF57667">
    <property type="entry name" value="beta-beta-alpha zinc fingers"/>
    <property type="match status" value="1"/>
</dbReference>
<dbReference type="InterPro" id="IPR036236">
    <property type="entry name" value="Znf_C2H2_sf"/>
</dbReference>
<dbReference type="InterPro" id="IPR013087">
    <property type="entry name" value="Znf_C2H2_type"/>
</dbReference>